<evidence type="ECO:0000256" key="1">
    <source>
        <dbReference type="SAM" id="MobiDB-lite"/>
    </source>
</evidence>
<dbReference type="Proteomes" id="UP000274786">
    <property type="component" value="Unassembled WGS sequence"/>
</dbReference>
<evidence type="ECO:0000313" key="3">
    <source>
        <dbReference type="Proteomes" id="UP000274786"/>
    </source>
</evidence>
<feature type="region of interest" description="Disordered" evidence="1">
    <location>
        <begin position="93"/>
        <end position="136"/>
    </location>
</feature>
<dbReference type="EMBL" id="RCDC01000006">
    <property type="protein sequence ID" value="RLK51804.1"/>
    <property type="molecule type" value="Genomic_DNA"/>
</dbReference>
<organism evidence="2 3">
    <name type="scientific">Stenotrophomonas rhizophila</name>
    <dbReference type="NCBI Taxonomy" id="216778"/>
    <lineage>
        <taxon>Bacteria</taxon>
        <taxon>Pseudomonadati</taxon>
        <taxon>Pseudomonadota</taxon>
        <taxon>Gammaproteobacteria</taxon>
        <taxon>Lysobacterales</taxon>
        <taxon>Lysobacteraceae</taxon>
        <taxon>Stenotrophomonas</taxon>
    </lineage>
</organism>
<name>A0A498C6B2_9GAMM</name>
<protein>
    <submittedName>
        <fullName evidence="2">Uncharacterized protein</fullName>
    </submittedName>
</protein>
<proteinExistence type="predicted"/>
<comment type="caution">
    <text evidence="2">The sequence shown here is derived from an EMBL/GenBank/DDBJ whole genome shotgun (WGS) entry which is preliminary data.</text>
</comment>
<evidence type="ECO:0000313" key="2">
    <source>
        <dbReference type="EMBL" id="RLK51804.1"/>
    </source>
</evidence>
<sequence>MPMFILLLSAAVTMPVTPPPAAYRDEHTQERDGTKRIVRTAQWSDLDGGLLPVEQKLRPNPDGSFSYFFSEQSIATQLYHHALCEQDGMTAGQGEGILSGPDAIGGWSCEQDDDEDLPVPRLEQDPESTSSSEGTLLHDDRSADYVFAYAPSGNVGVSENFRAHGSVRFRTTRAGNAEALIGVDNRRCVYRVSRYYSAGTTGSFAPWVNCIVHVPTTVPTETVGCIPWGCATDRGRVVAY</sequence>
<gene>
    <name evidence="2" type="ORF">BCL79_2947</name>
</gene>
<dbReference type="AlphaFoldDB" id="A0A498C6B2"/>
<reference evidence="2 3" key="1">
    <citation type="submission" date="2018-10" db="EMBL/GenBank/DDBJ databases">
        <title>Comparative analysis of microorganisms from saline springs in Andes Mountain Range, Colombia.</title>
        <authorList>
            <person name="Rubin E."/>
        </authorList>
    </citation>
    <scope>NUCLEOTIDE SEQUENCE [LARGE SCALE GENOMIC DNA]</scope>
    <source>
        <strain evidence="2 3">USBA GBX 843</strain>
    </source>
</reference>
<accession>A0A498C6B2</accession>